<evidence type="ECO:0000256" key="8">
    <source>
        <dbReference type="SAM" id="Phobius"/>
    </source>
</evidence>
<dbReference type="PANTHER" id="PTHR47371">
    <property type="entry name" value="LIPOTEICHOIC ACID SYNTHASE"/>
    <property type="match status" value="1"/>
</dbReference>
<evidence type="ECO:0000256" key="6">
    <source>
        <dbReference type="ARBA" id="ARBA00023136"/>
    </source>
</evidence>
<name>A0ABN1ASE4_9BACI</name>
<feature type="transmembrane region" description="Helical" evidence="8">
    <location>
        <begin position="7"/>
        <end position="28"/>
    </location>
</feature>
<dbReference type="Pfam" id="PF00884">
    <property type="entry name" value="Sulfatase"/>
    <property type="match status" value="1"/>
</dbReference>
<evidence type="ECO:0000256" key="4">
    <source>
        <dbReference type="ARBA" id="ARBA00022692"/>
    </source>
</evidence>
<gene>
    <name evidence="10" type="ORF">GCM10008986_04050</name>
</gene>
<evidence type="ECO:0000313" key="10">
    <source>
        <dbReference type="EMBL" id="GAA0482377.1"/>
    </source>
</evidence>
<feature type="transmembrane region" description="Helical" evidence="8">
    <location>
        <begin position="108"/>
        <end position="131"/>
    </location>
</feature>
<proteinExistence type="inferred from homology"/>
<feature type="transmembrane region" description="Helical" evidence="8">
    <location>
        <begin position="151"/>
        <end position="168"/>
    </location>
</feature>
<keyword evidence="11" id="KW-1185">Reference proteome</keyword>
<keyword evidence="6 7" id="KW-0472">Membrane</keyword>
<evidence type="ECO:0000259" key="9">
    <source>
        <dbReference type="Pfam" id="PF00884"/>
    </source>
</evidence>
<dbReference type="Proteomes" id="UP001500880">
    <property type="component" value="Unassembled WGS sequence"/>
</dbReference>
<dbReference type="InterPro" id="IPR050448">
    <property type="entry name" value="OpgB/LTA_synthase_biosynth"/>
</dbReference>
<evidence type="ECO:0000313" key="11">
    <source>
        <dbReference type="Proteomes" id="UP001500880"/>
    </source>
</evidence>
<keyword evidence="4 8" id="KW-0812">Transmembrane</keyword>
<dbReference type="CDD" id="cd16015">
    <property type="entry name" value="LTA_synthase"/>
    <property type="match status" value="1"/>
</dbReference>
<evidence type="ECO:0000256" key="3">
    <source>
        <dbReference type="ARBA" id="ARBA00022475"/>
    </source>
</evidence>
<dbReference type="EMBL" id="BAAADO010000001">
    <property type="protein sequence ID" value="GAA0482377.1"/>
    <property type="molecule type" value="Genomic_DNA"/>
</dbReference>
<dbReference type="Gene3D" id="3.40.720.10">
    <property type="entry name" value="Alkaline Phosphatase, subunit A"/>
    <property type="match status" value="1"/>
</dbReference>
<keyword evidence="3 7" id="KW-1003">Cell membrane</keyword>
<dbReference type="PIRSF" id="PIRSF005091">
    <property type="entry name" value="Mmb_sulf_HI1246"/>
    <property type="match status" value="1"/>
</dbReference>
<evidence type="ECO:0000256" key="2">
    <source>
        <dbReference type="ARBA" id="ARBA00009983"/>
    </source>
</evidence>
<feature type="transmembrane region" description="Helical" evidence="8">
    <location>
        <begin position="40"/>
        <end position="59"/>
    </location>
</feature>
<feature type="domain" description="Sulfatase N-terminal" evidence="9">
    <location>
        <begin position="243"/>
        <end position="532"/>
    </location>
</feature>
<dbReference type="RefSeq" id="WP_343836979.1">
    <property type="nucleotide sequence ID" value="NZ_BAAADO010000001.1"/>
</dbReference>
<dbReference type="InterPro" id="IPR012160">
    <property type="entry name" value="LtaS-like"/>
</dbReference>
<feature type="transmembrane region" description="Helical" evidence="8">
    <location>
        <begin position="71"/>
        <end position="88"/>
    </location>
</feature>
<keyword evidence="5 8" id="KW-1133">Transmembrane helix</keyword>
<dbReference type="InterPro" id="IPR000917">
    <property type="entry name" value="Sulfatase_N"/>
</dbReference>
<evidence type="ECO:0000256" key="5">
    <source>
        <dbReference type="ARBA" id="ARBA00022989"/>
    </source>
</evidence>
<organism evidence="10 11">
    <name type="scientific">Salinibacillus aidingensis</name>
    <dbReference type="NCBI Taxonomy" id="237684"/>
    <lineage>
        <taxon>Bacteria</taxon>
        <taxon>Bacillati</taxon>
        <taxon>Bacillota</taxon>
        <taxon>Bacilli</taxon>
        <taxon>Bacillales</taxon>
        <taxon>Bacillaceae</taxon>
        <taxon>Salinibacillus</taxon>
    </lineage>
</organism>
<comment type="caution">
    <text evidence="10">The sequence shown here is derived from an EMBL/GenBank/DDBJ whole genome shotgun (WGS) entry which is preliminary data.</text>
</comment>
<comment type="subcellular location">
    <subcellularLocation>
        <location evidence="1">Cell membrane</location>
        <topology evidence="1">Multi-pass membrane protein</topology>
    </subcellularLocation>
</comment>
<dbReference type="Gene3D" id="3.30.1120.170">
    <property type="match status" value="1"/>
</dbReference>
<comment type="similarity">
    <text evidence="2 7">Belongs to the LTA synthase family.</text>
</comment>
<accession>A0ABN1ASE4</accession>
<dbReference type="SUPFAM" id="SSF53649">
    <property type="entry name" value="Alkaline phosphatase-like"/>
    <property type="match status" value="1"/>
</dbReference>
<dbReference type="PANTHER" id="PTHR47371:SF1">
    <property type="entry name" value="LIPOTEICHOIC ACID SYNTHASE-LIKE YQGS"/>
    <property type="match status" value="1"/>
</dbReference>
<protein>
    <submittedName>
        <fullName evidence="10">LTA synthase family protein</fullName>
    </submittedName>
</protein>
<evidence type="ECO:0000256" key="1">
    <source>
        <dbReference type="ARBA" id="ARBA00004651"/>
    </source>
</evidence>
<sequence>MLQRLRVPLFLIAALMFGFKSYIVYRFVFDLSIENMMQEIILFINPFATAIVLFSFAVIMKPKRQKKYIKYLSLFGAFLLFANLVYYRNFTDFITLPSILQFKNFGDLGASTASSMKIWDILLFVDTVLIFYLAKKKGDDLVFSYNRKSKLAMIALSFSILLTNLVLAEIERPMLFKRGFDREYLVKNVGLVNYHIYDAIINSKTKVQKVMADGSKLHEIKKYTEENINDKTSSEMKGIAKGKNIIYISAESVQNLVINRKVNGEEVTPFLNDLIKDSYYFNNFYHQVNLGRTSDSEFLVENSLYPLPNGSVFFTHGQNEFNAVPEIIKDHGYYSSVFHANNKSFWNRDVAYESLGYDQFYSERYFNVTEDNTIGWGLNDKAFFDQSMKYLESMPEPFYTKFITLTNHHPYELDEKYASIDKFDSNSKTLNQYFPTVRYTDEAIERFFKNLKESGLYKDSIIIIYGDHFGISENHNKAMGQYLNKEITPYDSVQLQRVPLIIHIPGHEDDRVIEKVSGQIDLKPTVLNMLGIENEEDIMFGNDLFANQSKRFVAFRDGDYVTEDYVYTKDTCYDRETGEKLEKSACEPIKDKVLKELNYSDQLIYEDLFRFQDTASSGKGKGKEE</sequence>
<reference evidence="10 11" key="1">
    <citation type="journal article" date="2019" name="Int. J. Syst. Evol. Microbiol.">
        <title>The Global Catalogue of Microorganisms (GCM) 10K type strain sequencing project: providing services to taxonomists for standard genome sequencing and annotation.</title>
        <authorList>
            <consortium name="The Broad Institute Genomics Platform"/>
            <consortium name="The Broad Institute Genome Sequencing Center for Infectious Disease"/>
            <person name="Wu L."/>
            <person name="Ma J."/>
        </authorList>
    </citation>
    <scope>NUCLEOTIDE SEQUENCE [LARGE SCALE GENOMIC DNA]</scope>
    <source>
        <strain evidence="10 11">JCM 12389</strain>
    </source>
</reference>
<dbReference type="InterPro" id="IPR017850">
    <property type="entry name" value="Alkaline_phosphatase_core_sf"/>
</dbReference>
<evidence type="ECO:0000256" key="7">
    <source>
        <dbReference type="PIRNR" id="PIRNR005091"/>
    </source>
</evidence>